<evidence type="ECO:0000256" key="2">
    <source>
        <dbReference type="ARBA" id="ARBA00022676"/>
    </source>
</evidence>
<keyword evidence="5 7" id="KW-1133">Transmembrane helix</keyword>
<feature type="transmembrane region" description="Helical" evidence="7">
    <location>
        <begin position="345"/>
        <end position="364"/>
    </location>
</feature>
<dbReference type="GO" id="GO:0016020">
    <property type="term" value="C:membrane"/>
    <property type="evidence" value="ECO:0007669"/>
    <property type="project" value="UniProtKB-SubCell"/>
</dbReference>
<keyword evidence="9" id="KW-1185">Reference proteome</keyword>
<name>A0A8J3C6V3_9ACTN</name>
<dbReference type="Proteomes" id="UP000656042">
    <property type="component" value="Unassembled WGS sequence"/>
</dbReference>
<keyword evidence="6 7" id="KW-0472">Membrane</keyword>
<dbReference type="AlphaFoldDB" id="A0A8J3C6V3"/>
<protein>
    <submittedName>
        <fullName evidence="8">N-acetyl-glucosamine transferase</fullName>
    </submittedName>
</protein>
<organism evidence="8 9">
    <name type="scientific">Mangrovihabitans endophyticus</name>
    <dbReference type="NCBI Taxonomy" id="1751298"/>
    <lineage>
        <taxon>Bacteria</taxon>
        <taxon>Bacillati</taxon>
        <taxon>Actinomycetota</taxon>
        <taxon>Actinomycetes</taxon>
        <taxon>Micromonosporales</taxon>
        <taxon>Micromonosporaceae</taxon>
        <taxon>Mangrovihabitans</taxon>
    </lineage>
</organism>
<keyword evidence="2" id="KW-0328">Glycosyltransferase</keyword>
<keyword evidence="3 8" id="KW-0808">Transferase</keyword>
<evidence type="ECO:0000256" key="5">
    <source>
        <dbReference type="ARBA" id="ARBA00022989"/>
    </source>
</evidence>
<evidence type="ECO:0000256" key="6">
    <source>
        <dbReference type="ARBA" id="ARBA00023136"/>
    </source>
</evidence>
<proteinExistence type="predicted"/>
<evidence type="ECO:0000256" key="3">
    <source>
        <dbReference type="ARBA" id="ARBA00022679"/>
    </source>
</evidence>
<comment type="caution">
    <text evidence="8">The sequence shown here is derived from an EMBL/GenBank/DDBJ whole genome shotgun (WGS) entry which is preliminary data.</text>
</comment>
<keyword evidence="4 7" id="KW-0812">Transmembrane</keyword>
<dbReference type="Pfam" id="PF13641">
    <property type="entry name" value="Glyco_tranf_2_3"/>
    <property type="match status" value="1"/>
</dbReference>
<dbReference type="EMBL" id="BMMX01000047">
    <property type="protein sequence ID" value="GGL15074.1"/>
    <property type="molecule type" value="Genomic_DNA"/>
</dbReference>
<evidence type="ECO:0000313" key="9">
    <source>
        <dbReference type="Proteomes" id="UP000656042"/>
    </source>
</evidence>
<dbReference type="InterPro" id="IPR029044">
    <property type="entry name" value="Nucleotide-diphossugar_trans"/>
</dbReference>
<evidence type="ECO:0000256" key="7">
    <source>
        <dbReference type="SAM" id="Phobius"/>
    </source>
</evidence>
<feature type="transmembrane region" description="Helical" evidence="7">
    <location>
        <begin position="376"/>
        <end position="399"/>
    </location>
</feature>
<dbReference type="Gene3D" id="3.90.550.10">
    <property type="entry name" value="Spore Coat Polysaccharide Biosynthesis Protein SpsA, Chain A"/>
    <property type="match status" value="1"/>
</dbReference>
<gene>
    <name evidence="8" type="primary">ugtP</name>
    <name evidence="8" type="ORF">GCM10012284_57180</name>
</gene>
<sequence>MLDSANWLLALLNAMAFILSVAFLAYVVMVLRPFLWHREIPLGDRSDFQWHIVIPCLDEETVIVDTVEHLVDTFPEATVWCVDDASADRTLVLMRWLETRYQQVRVISRVPPEAQQGKGAALNAAWRAISAEVGDEADRSKIIVGVVDADGRLEQFGPDVITGPSMFGDPGVGAVQVQVRITEDVDALAATDLDRLIGENARTKGDALLVRLQDLEFAGPIAAMQFLRRRTGSVAMGGNGQFTRLSVLDEIGDWKGAPWHGALLEDFELGLHVLLLGHRSEYCHDTFVAQDGLPKVRDLLRQRTRWAQGNLQCWKYLWQVLNSPKVPLSGALEIAHYMWVPLSQILGSVVFPLTAVVHLAYALGDPEGPEGWLLSGAWGLIPLAFLFGVLPHALWGLFYRSHCASLVSRRMALGMAAVNLFYGYLLQIAAWRAAYRVIRGNGRWDKTARAGDAVTATVREHPDRHPTATTRPQLQGGI</sequence>
<feature type="transmembrane region" description="Helical" evidence="7">
    <location>
        <begin position="411"/>
        <end position="431"/>
    </location>
</feature>
<reference evidence="8" key="2">
    <citation type="submission" date="2020-09" db="EMBL/GenBank/DDBJ databases">
        <authorList>
            <person name="Sun Q."/>
            <person name="Zhou Y."/>
        </authorList>
    </citation>
    <scope>NUCLEOTIDE SEQUENCE</scope>
    <source>
        <strain evidence="8">CGMCC 4.7299</strain>
    </source>
</reference>
<reference evidence="8" key="1">
    <citation type="journal article" date="2014" name="Int. J. Syst. Evol. Microbiol.">
        <title>Complete genome sequence of Corynebacterium casei LMG S-19264T (=DSM 44701T), isolated from a smear-ripened cheese.</title>
        <authorList>
            <consortium name="US DOE Joint Genome Institute (JGI-PGF)"/>
            <person name="Walter F."/>
            <person name="Albersmeier A."/>
            <person name="Kalinowski J."/>
            <person name="Ruckert C."/>
        </authorList>
    </citation>
    <scope>NUCLEOTIDE SEQUENCE</scope>
    <source>
        <strain evidence="8">CGMCC 4.7299</strain>
    </source>
</reference>
<dbReference type="InterPro" id="IPR050321">
    <property type="entry name" value="Glycosyltr_2/OpgH_subfam"/>
</dbReference>
<dbReference type="SUPFAM" id="SSF53448">
    <property type="entry name" value="Nucleotide-diphospho-sugar transferases"/>
    <property type="match status" value="1"/>
</dbReference>
<evidence type="ECO:0000256" key="1">
    <source>
        <dbReference type="ARBA" id="ARBA00004141"/>
    </source>
</evidence>
<accession>A0A8J3C6V3</accession>
<comment type="subcellular location">
    <subcellularLocation>
        <location evidence="1">Membrane</location>
        <topology evidence="1">Multi-pass membrane protein</topology>
    </subcellularLocation>
</comment>
<dbReference type="PANTHER" id="PTHR43867">
    <property type="entry name" value="CELLULOSE SYNTHASE CATALYTIC SUBUNIT A [UDP-FORMING]"/>
    <property type="match status" value="1"/>
</dbReference>
<feature type="transmembrane region" description="Helical" evidence="7">
    <location>
        <begin position="6"/>
        <end position="31"/>
    </location>
</feature>
<evidence type="ECO:0000256" key="4">
    <source>
        <dbReference type="ARBA" id="ARBA00022692"/>
    </source>
</evidence>
<dbReference type="PANTHER" id="PTHR43867:SF2">
    <property type="entry name" value="CELLULOSE SYNTHASE CATALYTIC SUBUNIT A [UDP-FORMING]"/>
    <property type="match status" value="1"/>
</dbReference>
<evidence type="ECO:0000313" key="8">
    <source>
        <dbReference type="EMBL" id="GGL15074.1"/>
    </source>
</evidence>
<dbReference type="GO" id="GO:0016757">
    <property type="term" value="F:glycosyltransferase activity"/>
    <property type="evidence" value="ECO:0007669"/>
    <property type="project" value="UniProtKB-KW"/>
</dbReference>
<dbReference type="RefSeq" id="WP_189082434.1">
    <property type="nucleotide sequence ID" value="NZ_BMMX01000047.1"/>
</dbReference>